<reference evidence="2 3" key="1">
    <citation type="submission" date="2020-07" db="EMBL/GenBank/DDBJ databases">
        <authorList>
            <person name="Zhuang K."/>
            <person name="Ran Y."/>
        </authorList>
    </citation>
    <scope>NUCLEOTIDE SEQUENCE [LARGE SCALE GENOMIC DNA]</scope>
    <source>
        <strain evidence="2 3">WCH-YHL-001</strain>
    </source>
</reference>
<dbReference type="PANTHER" id="PTHR33371:SF4">
    <property type="entry name" value="INTERMEMBRANE PHOSPHOLIPID TRANSPORT SYSTEM BINDING PROTEIN MLAD"/>
    <property type="match status" value="1"/>
</dbReference>
<evidence type="ECO:0000313" key="3">
    <source>
        <dbReference type="Proteomes" id="UP000515512"/>
    </source>
</evidence>
<proteinExistence type="predicted"/>
<dbReference type="InterPro" id="IPR052336">
    <property type="entry name" value="MlaD_Phospholipid_Transporter"/>
</dbReference>
<feature type="domain" description="Mce/MlaD" evidence="1">
    <location>
        <begin position="38"/>
        <end position="110"/>
    </location>
</feature>
<dbReference type="PANTHER" id="PTHR33371">
    <property type="entry name" value="INTERMEMBRANE PHOSPHOLIPID TRANSPORT SYSTEM BINDING PROTEIN MLAD-RELATED"/>
    <property type="match status" value="1"/>
</dbReference>
<dbReference type="Proteomes" id="UP000515512">
    <property type="component" value="Chromosome"/>
</dbReference>
<evidence type="ECO:0000313" key="2">
    <source>
        <dbReference type="EMBL" id="QLY30454.1"/>
    </source>
</evidence>
<dbReference type="EMBL" id="CP059399">
    <property type="protein sequence ID" value="QLY30454.1"/>
    <property type="molecule type" value="Genomic_DNA"/>
</dbReference>
<gene>
    <name evidence="2" type="ORF">H0264_35960</name>
</gene>
<dbReference type="RefSeq" id="WP_181581652.1">
    <property type="nucleotide sequence ID" value="NZ_CP059399.1"/>
</dbReference>
<keyword evidence="3" id="KW-1185">Reference proteome</keyword>
<evidence type="ECO:0000259" key="1">
    <source>
        <dbReference type="Pfam" id="PF02470"/>
    </source>
</evidence>
<protein>
    <submittedName>
        <fullName evidence="2">MCE family protein</fullName>
    </submittedName>
</protein>
<dbReference type="KEGG" id="nhu:H0264_35960"/>
<organism evidence="2 3">
    <name type="scientific">Nocardia huaxiensis</name>
    <dbReference type="NCBI Taxonomy" id="2755382"/>
    <lineage>
        <taxon>Bacteria</taxon>
        <taxon>Bacillati</taxon>
        <taxon>Actinomycetota</taxon>
        <taxon>Actinomycetes</taxon>
        <taxon>Mycobacteriales</taxon>
        <taxon>Nocardiaceae</taxon>
        <taxon>Nocardia</taxon>
    </lineage>
</organism>
<sequence length="367" mass="38033">MLRRLLGSRGFVSIAGAVLVGVLAVAAYVVAADPLRRTETYCALMPDSIGLYTGNDVTMRGITVGHVTSVRPQGKTVRVEFEVEAAHPVLADASATTVSDSVVADRELAVLTGGKTTATWDRSQCITKTLTPKSLSQTLTALAKLSREVLGPDQARTDSLGRALTALNSATDGTGPQINAIINKLGSALNSPDAAIGHLAGVVDALSSLSVSVSEHWGDIKSMLVRFAPALDQVNNELFSQTVEIIDGFQRVLPMLNDITTLFGDPIFAVLDATVPLVRFIQANVGSLQDIIARMPLLASAFTTVVNPATGVAGVTYAPPRVAVPAEQATQLCAAVNAVAPGRCAGAGDGMADLQLVQLVLGIAGAQ</sequence>
<accession>A0A7D6VA23</accession>
<dbReference type="Pfam" id="PF02470">
    <property type="entry name" value="MlaD"/>
    <property type="match status" value="1"/>
</dbReference>
<name>A0A7D6VA23_9NOCA</name>
<dbReference type="AlphaFoldDB" id="A0A7D6VA23"/>
<dbReference type="InterPro" id="IPR003399">
    <property type="entry name" value="Mce/MlaD"/>
</dbReference>
<dbReference type="GO" id="GO:0005576">
    <property type="term" value="C:extracellular region"/>
    <property type="evidence" value="ECO:0007669"/>
    <property type="project" value="TreeGrafter"/>
</dbReference>